<keyword evidence="2" id="KW-0472">Membrane</keyword>
<dbReference type="PANTHER" id="PTHR33365:SF7">
    <property type="entry name" value="TAT PATHWAY SIGNAL SEQUENCE"/>
    <property type="match status" value="1"/>
</dbReference>
<reference evidence="3" key="1">
    <citation type="journal article" date="2023" name="Genome Biol. Evol.">
        <title>First Whole Genome Sequence and Flow Cytometry Genome Size Data for the Lichen-Forming Fungus Ramalina farinacea (Ascomycota).</title>
        <authorList>
            <person name="Llewellyn T."/>
            <person name="Mian S."/>
            <person name="Hill R."/>
            <person name="Leitch I.J."/>
            <person name="Gaya E."/>
        </authorList>
    </citation>
    <scope>NUCLEOTIDE SEQUENCE</scope>
    <source>
        <strain evidence="3">LIQ254RAFAR</strain>
    </source>
</reference>
<comment type="similarity">
    <text evidence="1">Belongs to the ustYa family.</text>
</comment>
<name>A0AA43QH89_9LECA</name>
<evidence type="ECO:0000313" key="3">
    <source>
        <dbReference type="EMBL" id="MDI1485617.1"/>
    </source>
</evidence>
<keyword evidence="2" id="KW-1133">Transmembrane helix</keyword>
<accession>A0AA43QH89</accession>
<dbReference type="EMBL" id="JAPUFD010000002">
    <property type="protein sequence ID" value="MDI1485617.1"/>
    <property type="molecule type" value="Genomic_DNA"/>
</dbReference>
<sequence>MDSEKFSQGSQPLLDEPLDCGDEIGYAEESVWRRDANGTRRDDCRRLKIIILALSVAYIPFVVISLMLFIQHQSAQLLENVRPSGLFPSLASSHAIKYEQRHLPVRLHNNPFAGPPRPELDAAWHGLFEDIRINVTQQDLAYYNLTSIPLADGSGYAAELGVHHELHCLKKIRHWIHRDYYLKNETEEELVEWEAHIDHCMEMMRESIICRGDPSLTTFKWVAGDPPRLTAVALGHHQCVNWDSMMGWVRNRAVPIFQPGVLRLPEEI</sequence>
<comment type="caution">
    <text evidence="3">The sequence shown here is derived from an EMBL/GenBank/DDBJ whole genome shotgun (WGS) entry which is preliminary data.</text>
</comment>
<dbReference type="AlphaFoldDB" id="A0AA43QH89"/>
<gene>
    <name evidence="3" type="ORF">OHK93_003806</name>
</gene>
<dbReference type="PANTHER" id="PTHR33365">
    <property type="entry name" value="YALI0B05434P"/>
    <property type="match status" value="1"/>
</dbReference>
<keyword evidence="4" id="KW-1185">Reference proteome</keyword>
<dbReference type="GO" id="GO:0043386">
    <property type="term" value="P:mycotoxin biosynthetic process"/>
    <property type="evidence" value="ECO:0007669"/>
    <property type="project" value="InterPro"/>
</dbReference>
<dbReference type="Pfam" id="PF11807">
    <property type="entry name" value="UstYa"/>
    <property type="match status" value="1"/>
</dbReference>
<feature type="transmembrane region" description="Helical" evidence="2">
    <location>
        <begin position="49"/>
        <end position="70"/>
    </location>
</feature>
<dbReference type="InterPro" id="IPR021765">
    <property type="entry name" value="UstYa-like"/>
</dbReference>
<organism evidence="3 4">
    <name type="scientific">Ramalina farinacea</name>
    <dbReference type="NCBI Taxonomy" id="258253"/>
    <lineage>
        <taxon>Eukaryota</taxon>
        <taxon>Fungi</taxon>
        <taxon>Dikarya</taxon>
        <taxon>Ascomycota</taxon>
        <taxon>Pezizomycotina</taxon>
        <taxon>Lecanoromycetes</taxon>
        <taxon>OSLEUM clade</taxon>
        <taxon>Lecanoromycetidae</taxon>
        <taxon>Lecanorales</taxon>
        <taxon>Lecanorineae</taxon>
        <taxon>Ramalinaceae</taxon>
        <taxon>Ramalina</taxon>
    </lineage>
</organism>
<evidence type="ECO:0000256" key="2">
    <source>
        <dbReference type="SAM" id="Phobius"/>
    </source>
</evidence>
<evidence type="ECO:0000256" key="1">
    <source>
        <dbReference type="ARBA" id="ARBA00035112"/>
    </source>
</evidence>
<protein>
    <submittedName>
        <fullName evidence="3">Uncharacterized protein</fullName>
    </submittedName>
</protein>
<dbReference type="Proteomes" id="UP001161017">
    <property type="component" value="Unassembled WGS sequence"/>
</dbReference>
<keyword evidence="2" id="KW-0812">Transmembrane</keyword>
<proteinExistence type="inferred from homology"/>
<evidence type="ECO:0000313" key="4">
    <source>
        <dbReference type="Proteomes" id="UP001161017"/>
    </source>
</evidence>